<protein>
    <recommendedName>
        <fullName evidence="1">(S)-ureidoglycine aminohydrolase cupin domain-containing protein</fullName>
    </recommendedName>
</protein>
<proteinExistence type="predicted"/>
<sequence>MSEELFRFLSRNAAAPVVSRPPKERVVAGDPVFTTWNAEERGNLYCGMWQATPGKWRILYEEWEYCRIVEGLSVITEEGGAARIVRAGDSFVIRPGFKGTWEVLETTLKDYVVAT</sequence>
<comment type="caution">
    <text evidence="2">The sequence shown here is derived from an EMBL/GenBank/DDBJ whole genome shotgun (WGS) entry which is preliminary data.</text>
</comment>
<dbReference type="STRING" id="442562.Rumeso_01041"/>
<dbReference type="OrthoDB" id="9799053at2"/>
<dbReference type="InterPro" id="IPR014710">
    <property type="entry name" value="RmlC-like_jellyroll"/>
</dbReference>
<evidence type="ECO:0000259" key="1">
    <source>
        <dbReference type="Pfam" id="PF05899"/>
    </source>
</evidence>
<dbReference type="HOGENOM" id="CLU_147448_1_1_5"/>
<dbReference type="EMBL" id="AOSK01000030">
    <property type="protein sequence ID" value="EYD77334.1"/>
    <property type="molecule type" value="Genomic_DNA"/>
</dbReference>
<dbReference type="PANTHER" id="PTHR40943:SF2">
    <property type="entry name" value="(S)-UREIDOGLYCINE AMINOHYDROLASE CUPIN DOMAIN-CONTAINING PROTEIN"/>
    <property type="match status" value="1"/>
</dbReference>
<accession>A0A017HU97</accession>
<dbReference type="InterPro" id="IPR011051">
    <property type="entry name" value="RmlC_Cupin_sf"/>
</dbReference>
<dbReference type="InterPro" id="IPR008579">
    <property type="entry name" value="UGlyAH_Cupin_dom"/>
</dbReference>
<gene>
    <name evidence="2" type="ORF">Rumeso_01041</name>
</gene>
<dbReference type="CDD" id="cd02227">
    <property type="entry name" value="cupin_TM1112-like"/>
    <property type="match status" value="1"/>
</dbReference>
<evidence type="ECO:0000313" key="3">
    <source>
        <dbReference type="Proteomes" id="UP000019666"/>
    </source>
</evidence>
<name>A0A017HU97_9RHOB</name>
<dbReference type="RefSeq" id="WP_037277855.1">
    <property type="nucleotide sequence ID" value="NZ_KK088543.1"/>
</dbReference>
<dbReference type="Pfam" id="PF05899">
    <property type="entry name" value="Cupin_3"/>
    <property type="match status" value="1"/>
</dbReference>
<dbReference type="SUPFAM" id="SSF51182">
    <property type="entry name" value="RmlC-like cupins"/>
    <property type="match status" value="1"/>
</dbReference>
<organism evidence="2 3">
    <name type="scientific">Rubellimicrobium mesophilum DSM 19309</name>
    <dbReference type="NCBI Taxonomy" id="442562"/>
    <lineage>
        <taxon>Bacteria</taxon>
        <taxon>Pseudomonadati</taxon>
        <taxon>Pseudomonadota</taxon>
        <taxon>Alphaproteobacteria</taxon>
        <taxon>Rhodobacterales</taxon>
        <taxon>Roseobacteraceae</taxon>
        <taxon>Rubellimicrobium</taxon>
    </lineage>
</organism>
<feature type="domain" description="(S)-ureidoglycine aminohydrolase cupin" evidence="1">
    <location>
        <begin position="39"/>
        <end position="111"/>
    </location>
</feature>
<reference evidence="2 3" key="1">
    <citation type="submission" date="2013-02" db="EMBL/GenBank/DDBJ databases">
        <authorList>
            <person name="Fiebig A."/>
            <person name="Goeker M."/>
            <person name="Klenk H.-P.P."/>
        </authorList>
    </citation>
    <scope>NUCLEOTIDE SEQUENCE [LARGE SCALE GENOMIC DNA]</scope>
    <source>
        <strain evidence="2 3">DSM 19309</strain>
    </source>
</reference>
<dbReference type="Proteomes" id="UP000019666">
    <property type="component" value="Unassembled WGS sequence"/>
</dbReference>
<dbReference type="PATRIC" id="fig|442562.3.peg.1033"/>
<dbReference type="Gene3D" id="2.60.120.10">
    <property type="entry name" value="Jelly Rolls"/>
    <property type="match status" value="1"/>
</dbReference>
<evidence type="ECO:0000313" key="2">
    <source>
        <dbReference type="EMBL" id="EYD77334.1"/>
    </source>
</evidence>
<dbReference type="PANTHER" id="PTHR40943">
    <property type="entry name" value="CYTOPLASMIC PROTEIN-RELATED"/>
    <property type="match status" value="1"/>
</dbReference>
<dbReference type="AlphaFoldDB" id="A0A017HU97"/>
<keyword evidence="3" id="KW-1185">Reference proteome</keyword>